<protein>
    <submittedName>
        <fullName evidence="2">Alpha/beta hydrolase</fullName>
    </submittedName>
</protein>
<proteinExistence type="predicted"/>
<dbReference type="PRINTS" id="PR00111">
    <property type="entry name" value="ABHYDROLASE"/>
</dbReference>
<accession>A0A8T8K1P0</accession>
<dbReference type="EMBL" id="CP058560">
    <property type="protein sequence ID" value="QUH22298.1"/>
    <property type="molecule type" value="Genomic_DNA"/>
</dbReference>
<gene>
    <name evidence="2" type="ORF">HYG87_00210</name>
</gene>
<dbReference type="GeneID" id="64819140"/>
<dbReference type="KEGG" id="meme:HYG87_00210"/>
<dbReference type="RefSeq" id="WP_211533240.1">
    <property type="nucleotide sequence ID" value="NZ_CP058560.1"/>
</dbReference>
<name>A0A8T8K1P0_9EURY</name>
<dbReference type="Proteomes" id="UP000681041">
    <property type="component" value="Chromosome"/>
</dbReference>
<dbReference type="InterPro" id="IPR000073">
    <property type="entry name" value="AB_hydrolase_1"/>
</dbReference>
<keyword evidence="3" id="KW-1185">Reference proteome</keyword>
<dbReference type="InterPro" id="IPR050266">
    <property type="entry name" value="AB_hydrolase_sf"/>
</dbReference>
<dbReference type="InterPro" id="IPR029058">
    <property type="entry name" value="AB_hydrolase_fold"/>
</dbReference>
<feature type="domain" description="AB hydrolase-1" evidence="1">
    <location>
        <begin position="25"/>
        <end position="156"/>
    </location>
</feature>
<dbReference type="SUPFAM" id="SSF53474">
    <property type="entry name" value="alpha/beta-Hydrolases"/>
    <property type="match status" value="1"/>
</dbReference>
<dbReference type="Pfam" id="PF00561">
    <property type="entry name" value="Abhydrolase_1"/>
    <property type="match status" value="1"/>
</dbReference>
<keyword evidence="2" id="KW-0378">Hydrolase</keyword>
<evidence type="ECO:0000259" key="1">
    <source>
        <dbReference type="Pfam" id="PF00561"/>
    </source>
</evidence>
<evidence type="ECO:0000313" key="2">
    <source>
        <dbReference type="EMBL" id="QUH22298.1"/>
    </source>
</evidence>
<dbReference type="PANTHER" id="PTHR43798">
    <property type="entry name" value="MONOACYLGLYCEROL LIPASE"/>
    <property type="match status" value="1"/>
</dbReference>
<dbReference type="AlphaFoldDB" id="A0A8T8K1P0"/>
<dbReference type="Gene3D" id="3.40.50.1820">
    <property type="entry name" value="alpha/beta hydrolase"/>
    <property type="match status" value="1"/>
</dbReference>
<sequence>MGGIIIYSKINNMELHYQKSGAGFPLIFLHGFSDDLSIWLPLINKFEKDYFTLALDLPGHGSSSEINNDFNLDSFNDTLIEFLKNQGIEKAHFIGFSWGSAILLKLACDAPHLIKSLTIISGFSQVDHNLKFQLNNFKEKLKENYEAFFDEAVQVVNTPEFLSENKIALEEFKVLKAKTTSINSLMSTIDVILNFDISEELFKIKCPVLIFSGSEDKLTSIELSKIMQESLADSRWIILRGEGHNLFVPSRITELEEYIQEFLENQG</sequence>
<evidence type="ECO:0000313" key="3">
    <source>
        <dbReference type="Proteomes" id="UP000681041"/>
    </source>
</evidence>
<reference evidence="2" key="1">
    <citation type="submission" date="2020-07" db="EMBL/GenBank/DDBJ databases">
        <title>Methanobacterium. sp. MethCan genome.</title>
        <authorList>
            <person name="Postec A."/>
            <person name="Quemeneur M."/>
        </authorList>
    </citation>
    <scope>NUCLEOTIDE SEQUENCE</scope>
    <source>
        <strain evidence="2">MethCAN</strain>
    </source>
</reference>
<dbReference type="GO" id="GO:0016787">
    <property type="term" value="F:hydrolase activity"/>
    <property type="evidence" value="ECO:0007669"/>
    <property type="project" value="UniProtKB-KW"/>
</dbReference>
<organism evidence="2 3">
    <name type="scientific">Methanobacterium alkalithermotolerans</name>
    <dbReference type="NCBI Taxonomy" id="2731220"/>
    <lineage>
        <taxon>Archaea</taxon>
        <taxon>Methanobacteriati</taxon>
        <taxon>Methanobacteriota</taxon>
        <taxon>Methanomada group</taxon>
        <taxon>Methanobacteria</taxon>
        <taxon>Methanobacteriales</taxon>
        <taxon>Methanobacteriaceae</taxon>
        <taxon>Methanobacterium</taxon>
    </lineage>
</organism>
<dbReference type="OrthoDB" id="7531at2157"/>